<feature type="transmembrane region" description="Helical" evidence="7">
    <location>
        <begin position="281"/>
        <end position="307"/>
    </location>
</feature>
<keyword evidence="4 7" id="KW-0812">Transmembrane</keyword>
<dbReference type="PANTHER" id="PTHR43163">
    <property type="entry name" value="DIPEPTIDE TRANSPORT SYSTEM PERMEASE PROTEIN DPPB-RELATED"/>
    <property type="match status" value="1"/>
</dbReference>
<dbReference type="Pfam" id="PF19300">
    <property type="entry name" value="BPD_transp_1_N"/>
    <property type="match status" value="1"/>
</dbReference>
<dbReference type="EMBL" id="BMFY01000002">
    <property type="protein sequence ID" value="GGA06398.1"/>
    <property type="molecule type" value="Genomic_DNA"/>
</dbReference>
<dbReference type="Gene3D" id="1.10.3720.10">
    <property type="entry name" value="MetI-like"/>
    <property type="match status" value="1"/>
</dbReference>
<dbReference type="GO" id="GO:0055085">
    <property type="term" value="P:transmembrane transport"/>
    <property type="evidence" value="ECO:0007669"/>
    <property type="project" value="InterPro"/>
</dbReference>
<feature type="transmembrane region" description="Helical" evidence="7">
    <location>
        <begin position="235"/>
        <end position="261"/>
    </location>
</feature>
<keyword evidence="5 7" id="KW-1133">Transmembrane helix</keyword>
<feature type="transmembrane region" description="Helical" evidence="7">
    <location>
        <begin position="177"/>
        <end position="196"/>
    </location>
</feature>
<dbReference type="GO" id="GO:0005886">
    <property type="term" value="C:plasma membrane"/>
    <property type="evidence" value="ECO:0007669"/>
    <property type="project" value="UniProtKB-SubCell"/>
</dbReference>
<evidence type="ECO:0000256" key="7">
    <source>
        <dbReference type="RuleBase" id="RU363032"/>
    </source>
</evidence>
<organism evidence="9 10">
    <name type="scientific">Sediminivirga luteola</name>
    <dbReference type="NCBI Taxonomy" id="1774748"/>
    <lineage>
        <taxon>Bacteria</taxon>
        <taxon>Bacillati</taxon>
        <taxon>Actinomycetota</taxon>
        <taxon>Actinomycetes</taxon>
        <taxon>Micrococcales</taxon>
        <taxon>Brevibacteriaceae</taxon>
        <taxon>Sediminivirga</taxon>
    </lineage>
</organism>
<dbReference type="RefSeq" id="WP_188549488.1">
    <property type="nucleotide sequence ID" value="NZ_BMFY01000002.1"/>
</dbReference>
<feature type="domain" description="ABC transmembrane type-1" evidence="8">
    <location>
        <begin position="95"/>
        <end position="304"/>
    </location>
</feature>
<reference evidence="9" key="1">
    <citation type="journal article" date="2014" name="Int. J. Syst. Evol. Microbiol.">
        <title>Complete genome sequence of Corynebacterium casei LMG S-19264T (=DSM 44701T), isolated from a smear-ripened cheese.</title>
        <authorList>
            <consortium name="US DOE Joint Genome Institute (JGI-PGF)"/>
            <person name="Walter F."/>
            <person name="Albersmeier A."/>
            <person name="Kalinowski J."/>
            <person name="Ruckert C."/>
        </authorList>
    </citation>
    <scope>NUCLEOTIDE SEQUENCE</scope>
    <source>
        <strain evidence="9">CGMCC 1.12785</strain>
    </source>
</reference>
<keyword evidence="10" id="KW-1185">Reference proteome</keyword>
<dbReference type="InterPro" id="IPR000515">
    <property type="entry name" value="MetI-like"/>
</dbReference>
<feature type="transmembrane region" description="Helical" evidence="7">
    <location>
        <begin position="9"/>
        <end position="29"/>
    </location>
</feature>
<reference evidence="9" key="2">
    <citation type="submission" date="2020-09" db="EMBL/GenBank/DDBJ databases">
        <authorList>
            <person name="Sun Q."/>
            <person name="Zhou Y."/>
        </authorList>
    </citation>
    <scope>NUCLEOTIDE SEQUENCE</scope>
    <source>
        <strain evidence="9">CGMCC 1.12785</strain>
    </source>
</reference>
<evidence type="ECO:0000259" key="8">
    <source>
        <dbReference type="PROSITE" id="PS50928"/>
    </source>
</evidence>
<dbReference type="SUPFAM" id="SSF161098">
    <property type="entry name" value="MetI-like"/>
    <property type="match status" value="1"/>
</dbReference>
<dbReference type="CDD" id="cd06261">
    <property type="entry name" value="TM_PBP2"/>
    <property type="match status" value="1"/>
</dbReference>
<feature type="transmembrane region" description="Helical" evidence="7">
    <location>
        <begin position="104"/>
        <end position="123"/>
    </location>
</feature>
<dbReference type="AlphaFoldDB" id="A0A8J2TW71"/>
<dbReference type="Proteomes" id="UP000616114">
    <property type="component" value="Unassembled WGS sequence"/>
</dbReference>
<feature type="transmembrane region" description="Helical" evidence="7">
    <location>
        <begin position="135"/>
        <end position="157"/>
    </location>
</feature>
<dbReference type="Pfam" id="PF00528">
    <property type="entry name" value="BPD_transp_1"/>
    <property type="match status" value="1"/>
</dbReference>
<evidence type="ECO:0000256" key="6">
    <source>
        <dbReference type="ARBA" id="ARBA00023136"/>
    </source>
</evidence>
<dbReference type="InterPro" id="IPR035906">
    <property type="entry name" value="MetI-like_sf"/>
</dbReference>
<comment type="similarity">
    <text evidence="7">Belongs to the binding-protein-dependent transport system permease family.</text>
</comment>
<evidence type="ECO:0000256" key="2">
    <source>
        <dbReference type="ARBA" id="ARBA00022448"/>
    </source>
</evidence>
<comment type="caution">
    <text evidence="9">The sequence shown here is derived from an EMBL/GenBank/DDBJ whole genome shotgun (WGS) entry which is preliminary data.</text>
</comment>
<evidence type="ECO:0000313" key="10">
    <source>
        <dbReference type="Proteomes" id="UP000616114"/>
    </source>
</evidence>
<dbReference type="PANTHER" id="PTHR43163:SF6">
    <property type="entry name" value="DIPEPTIDE TRANSPORT SYSTEM PERMEASE PROTEIN DPPB-RELATED"/>
    <property type="match status" value="1"/>
</dbReference>
<proteinExistence type="inferred from homology"/>
<protein>
    <submittedName>
        <fullName evidence="9">ABC transporter permease</fullName>
    </submittedName>
</protein>
<sequence>MLTYICKRILSLIPVLTVVSVVIFSIIHLTPGNPARAILGPEASAEAVAALAEEMGLNRPIVVQYFSWLGSVLTGDLGYSPFLNRPVTEAIAGNLVPTLQLSTLALLVAVAIAVPLGTLAARYRGSIVDSLTQGVTLFGLAVPSFVLGLLLMLTFAVNLRVLPVAGYTNPFTDPLEGLRYLILPAISLGGVLAAFLTRTTRAAVMDVLMADYIDAARSRGVVEGRLLFRHTLRNAGLPILTVIGLTFGSLVTGSLVTETIFNIPGLGTLLVNSIERRDYPVIQGVVLLATLLYLLVNLVVDLLYAVVDPRIRYSEEK</sequence>
<keyword evidence="2 7" id="KW-0813">Transport</keyword>
<dbReference type="PROSITE" id="PS50928">
    <property type="entry name" value="ABC_TM1"/>
    <property type="match status" value="1"/>
</dbReference>
<comment type="subcellular location">
    <subcellularLocation>
        <location evidence="1 7">Cell membrane</location>
        <topology evidence="1 7">Multi-pass membrane protein</topology>
    </subcellularLocation>
</comment>
<evidence type="ECO:0000256" key="4">
    <source>
        <dbReference type="ARBA" id="ARBA00022692"/>
    </source>
</evidence>
<keyword evidence="3" id="KW-1003">Cell membrane</keyword>
<evidence type="ECO:0000256" key="3">
    <source>
        <dbReference type="ARBA" id="ARBA00022475"/>
    </source>
</evidence>
<evidence type="ECO:0000256" key="5">
    <source>
        <dbReference type="ARBA" id="ARBA00022989"/>
    </source>
</evidence>
<accession>A0A8J2TW71</accession>
<name>A0A8J2TW71_9MICO</name>
<evidence type="ECO:0000256" key="1">
    <source>
        <dbReference type="ARBA" id="ARBA00004651"/>
    </source>
</evidence>
<evidence type="ECO:0000313" key="9">
    <source>
        <dbReference type="EMBL" id="GGA06398.1"/>
    </source>
</evidence>
<gene>
    <name evidence="9" type="ORF">GCM10011333_06700</name>
</gene>
<dbReference type="InterPro" id="IPR045621">
    <property type="entry name" value="BPD_transp_1_N"/>
</dbReference>
<keyword evidence="6 7" id="KW-0472">Membrane</keyword>